<evidence type="ECO:0000313" key="2">
    <source>
        <dbReference type="EMBL" id="GAI14784.1"/>
    </source>
</evidence>
<gene>
    <name evidence="2" type="ORF">S06H3_13478</name>
</gene>
<accession>X1N809</accession>
<proteinExistence type="predicted"/>
<reference evidence="2" key="1">
    <citation type="journal article" date="2014" name="Front. Microbiol.">
        <title>High frequency of phylogenetically diverse reductive dehalogenase-homologous genes in deep subseafloor sedimentary metagenomes.</title>
        <authorList>
            <person name="Kawai M."/>
            <person name="Futagami T."/>
            <person name="Toyoda A."/>
            <person name="Takaki Y."/>
            <person name="Nishi S."/>
            <person name="Hori S."/>
            <person name="Arai W."/>
            <person name="Tsubouchi T."/>
            <person name="Morono Y."/>
            <person name="Uchiyama I."/>
            <person name="Ito T."/>
            <person name="Fujiyama A."/>
            <person name="Inagaki F."/>
            <person name="Takami H."/>
        </authorList>
    </citation>
    <scope>NUCLEOTIDE SEQUENCE</scope>
    <source>
        <strain evidence="2">Expedition CK06-06</strain>
    </source>
</reference>
<keyword evidence="1" id="KW-0472">Membrane</keyword>
<sequence length="46" mass="5414">MRAFINHFSFEFRTGIRNKSLLLLNYLFPLAFYAMMGLLMAELNPT</sequence>
<dbReference type="AlphaFoldDB" id="X1N809"/>
<dbReference type="EMBL" id="BARV01006582">
    <property type="protein sequence ID" value="GAI14784.1"/>
    <property type="molecule type" value="Genomic_DNA"/>
</dbReference>
<organism evidence="2">
    <name type="scientific">marine sediment metagenome</name>
    <dbReference type="NCBI Taxonomy" id="412755"/>
    <lineage>
        <taxon>unclassified sequences</taxon>
        <taxon>metagenomes</taxon>
        <taxon>ecological metagenomes</taxon>
    </lineage>
</organism>
<evidence type="ECO:0000256" key="1">
    <source>
        <dbReference type="SAM" id="Phobius"/>
    </source>
</evidence>
<name>X1N809_9ZZZZ</name>
<feature type="transmembrane region" description="Helical" evidence="1">
    <location>
        <begin position="21"/>
        <end position="41"/>
    </location>
</feature>
<comment type="caution">
    <text evidence="2">The sequence shown here is derived from an EMBL/GenBank/DDBJ whole genome shotgun (WGS) entry which is preliminary data.</text>
</comment>
<feature type="non-terminal residue" evidence="2">
    <location>
        <position position="46"/>
    </location>
</feature>
<keyword evidence="1" id="KW-0812">Transmembrane</keyword>
<protein>
    <submittedName>
        <fullName evidence="2">Uncharacterized protein</fullName>
    </submittedName>
</protein>
<keyword evidence="1" id="KW-1133">Transmembrane helix</keyword>